<reference evidence="2 3" key="1">
    <citation type="journal article" date="2019" name="G3 (Bethesda)">
        <title>Sequencing of a Wild Apple (Malus baccata) Genome Unravels the Differences Between Cultivated and Wild Apple Species Regarding Disease Resistance and Cold Tolerance.</title>
        <authorList>
            <person name="Chen X."/>
        </authorList>
    </citation>
    <scope>NUCLEOTIDE SEQUENCE [LARGE SCALE GENOMIC DNA]</scope>
    <source>
        <strain evidence="3">cv. Shandingzi</strain>
        <tissue evidence="2">Leaves</tissue>
    </source>
</reference>
<comment type="caution">
    <text evidence="2">The sequence shown here is derived from an EMBL/GenBank/DDBJ whole genome shotgun (WGS) entry which is preliminary data.</text>
</comment>
<keyword evidence="1" id="KW-0732">Signal</keyword>
<dbReference type="AlphaFoldDB" id="A0A540KPE0"/>
<feature type="signal peptide" evidence="1">
    <location>
        <begin position="1"/>
        <end position="19"/>
    </location>
</feature>
<organism evidence="2 3">
    <name type="scientific">Malus baccata</name>
    <name type="common">Siberian crab apple</name>
    <name type="synonym">Pyrus baccata</name>
    <dbReference type="NCBI Taxonomy" id="106549"/>
    <lineage>
        <taxon>Eukaryota</taxon>
        <taxon>Viridiplantae</taxon>
        <taxon>Streptophyta</taxon>
        <taxon>Embryophyta</taxon>
        <taxon>Tracheophyta</taxon>
        <taxon>Spermatophyta</taxon>
        <taxon>Magnoliopsida</taxon>
        <taxon>eudicotyledons</taxon>
        <taxon>Gunneridae</taxon>
        <taxon>Pentapetalae</taxon>
        <taxon>rosids</taxon>
        <taxon>fabids</taxon>
        <taxon>Rosales</taxon>
        <taxon>Rosaceae</taxon>
        <taxon>Amygdaloideae</taxon>
        <taxon>Maleae</taxon>
        <taxon>Malus</taxon>
    </lineage>
</organism>
<name>A0A540KPE0_MALBA</name>
<dbReference type="Proteomes" id="UP000315295">
    <property type="component" value="Unassembled WGS sequence"/>
</dbReference>
<accession>A0A540KPE0</accession>
<protein>
    <submittedName>
        <fullName evidence="2">Uncharacterized protein</fullName>
    </submittedName>
</protein>
<evidence type="ECO:0000313" key="2">
    <source>
        <dbReference type="EMBL" id="TQD76088.1"/>
    </source>
</evidence>
<gene>
    <name evidence="2" type="ORF">C1H46_038356</name>
</gene>
<evidence type="ECO:0000313" key="3">
    <source>
        <dbReference type="Proteomes" id="UP000315295"/>
    </source>
</evidence>
<evidence type="ECO:0000256" key="1">
    <source>
        <dbReference type="SAM" id="SignalP"/>
    </source>
</evidence>
<proteinExistence type="predicted"/>
<sequence>MTTVRLAVLAMMFLAVCSSNPSLTKSLRFFSFSEERHPSRAWLNTGTKSEDRQTPDDWKCRDLDSGGWKWLLKQRIQVEINVKIKVEVEIKVEVKIEVERSWGLKRSGDSGGLWSLDLEISI</sequence>
<dbReference type="EMBL" id="VIEB01001052">
    <property type="protein sequence ID" value="TQD76088.1"/>
    <property type="molecule type" value="Genomic_DNA"/>
</dbReference>
<feature type="chain" id="PRO_5021917082" evidence="1">
    <location>
        <begin position="20"/>
        <end position="122"/>
    </location>
</feature>
<keyword evidence="3" id="KW-1185">Reference proteome</keyword>